<dbReference type="InterPro" id="IPR001138">
    <property type="entry name" value="Zn2Cys6_DnaBD"/>
</dbReference>
<evidence type="ECO:0000256" key="3">
    <source>
        <dbReference type="ARBA" id="ARBA00023163"/>
    </source>
</evidence>
<accession>R7YRG3</accession>
<evidence type="ECO:0000256" key="4">
    <source>
        <dbReference type="ARBA" id="ARBA00023242"/>
    </source>
</evidence>
<dbReference type="Pfam" id="PF00172">
    <property type="entry name" value="Zn_clus"/>
    <property type="match status" value="1"/>
</dbReference>
<evidence type="ECO:0000256" key="1">
    <source>
        <dbReference type="ARBA" id="ARBA00023015"/>
    </source>
</evidence>
<keyword evidence="3" id="KW-0804">Transcription</keyword>
<feature type="compositionally biased region" description="Basic and acidic residues" evidence="5">
    <location>
        <begin position="1"/>
        <end position="11"/>
    </location>
</feature>
<organism evidence="7 8">
    <name type="scientific">Coniosporium apollinis (strain CBS 100218)</name>
    <name type="common">Rock-inhabiting black yeast</name>
    <dbReference type="NCBI Taxonomy" id="1168221"/>
    <lineage>
        <taxon>Eukaryota</taxon>
        <taxon>Fungi</taxon>
        <taxon>Dikarya</taxon>
        <taxon>Ascomycota</taxon>
        <taxon>Pezizomycotina</taxon>
        <taxon>Dothideomycetes</taxon>
        <taxon>Dothideomycetes incertae sedis</taxon>
        <taxon>Coniosporium</taxon>
    </lineage>
</organism>
<evidence type="ECO:0000256" key="2">
    <source>
        <dbReference type="ARBA" id="ARBA00023125"/>
    </source>
</evidence>
<gene>
    <name evidence="7" type="ORF">W97_03679</name>
</gene>
<dbReference type="PANTHER" id="PTHR31069">
    <property type="entry name" value="OLEATE-ACTIVATED TRANSCRIPTION FACTOR 1-RELATED"/>
    <property type="match status" value="1"/>
</dbReference>
<dbReference type="Gene3D" id="4.10.240.10">
    <property type="entry name" value="Zn(2)-C6 fungal-type DNA-binding domain"/>
    <property type="match status" value="1"/>
</dbReference>
<dbReference type="EMBL" id="JH767568">
    <property type="protein sequence ID" value="EON64448.1"/>
    <property type="molecule type" value="Genomic_DNA"/>
</dbReference>
<dbReference type="AlphaFoldDB" id="R7YRG3"/>
<dbReference type="GO" id="GO:0005634">
    <property type="term" value="C:nucleus"/>
    <property type="evidence" value="ECO:0007669"/>
    <property type="project" value="TreeGrafter"/>
</dbReference>
<feature type="region of interest" description="Disordered" evidence="5">
    <location>
        <begin position="421"/>
        <end position="469"/>
    </location>
</feature>
<evidence type="ECO:0000313" key="7">
    <source>
        <dbReference type="EMBL" id="EON64448.1"/>
    </source>
</evidence>
<name>R7YRG3_CONA1</name>
<evidence type="ECO:0000313" key="8">
    <source>
        <dbReference type="Proteomes" id="UP000016924"/>
    </source>
</evidence>
<dbReference type="HOGENOM" id="CLU_056581_0_0_1"/>
<dbReference type="GO" id="GO:0045944">
    <property type="term" value="P:positive regulation of transcription by RNA polymerase II"/>
    <property type="evidence" value="ECO:0007669"/>
    <property type="project" value="TreeGrafter"/>
</dbReference>
<dbReference type="GO" id="GO:0000981">
    <property type="term" value="F:DNA-binding transcription factor activity, RNA polymerase II-specific"/>
    <property type="evidence" value="ECO:0007669"/>
    <property type="project" value="InterPro"/>
</dbReference>
<dbReference type="SUPFAM" id="SSF57701">
    <property type="entry name" value="Zn2/Cys6 DNA-binding domain"/>
    <property type="match status" value="1"/>
</dbReference>
<dbReference type="OMA" id="DVYYRCP"/>
<protein>
    <recommendedName>
        <fullName evidence="6">Zn(2)-C6 fungal-type domain-containing protein</fullName>
    </recommendedName>
</protein>
<keyword evidence="8" id="KW-1185">Reference proteome</keyword>
<dbReference type="GO" id="GO:0000978">
    <property type="term" value="F:RNA polymerase II cis-regulatory region sequence-specific DNA binding"/>
    <property type="evidence" value="ECO:0007669"/>
    <property type="project" value="TreeGrafter"/>
</dbReference>
<dbReference type="Proteomes" id="UP000016924">
    <property type="component" value="Unassembled WGS sequence"/>
</dbReference>
<dbReference type="SMART" id="SM00066">
    <property type="entry name" value="GAL4"/>
    <property type="match status" value="1"/>
</dbReference>
<dbReference type="RefSeq" id="XP_007779765.1">
    <property type="nucleotide sequence ID" value="XM_007781575.1"/>
</dbReference>
<sequence>MNGTEQSEKASADQSSQKPHKTRGPSLKPDTVFQCGNVEGLVSSFRWLVDNATSSLVPDAVTCQFILGVDTVVEIRATSKETPSFLALIQKQPESQAADADGKSLESENPPAKKYTVSVASALAAFGDDAERLKTQRALARAIVEAIQDVDGYRYFEKQVWGTKGPDGCRFRFPCVDSLQNRERAANRYAKAKALNVPVEESEHALPTFDCEGCIVIKFSSRNTCVDIVYNHLPIHRDAPIRPSVARVRERHRRGSQLGTSPQLAPDGSHLPGLDPALQHAQPETYQPGEPVPGAALKPAKTPRKRKKKDAESDTAPAPAGGVSATDGLDTLVDLLQADMNAGPYYQYPSAVNGNSNVPVYLDYVPTTTNGATAKTAQSGLPDPDRVVHKRRKATCLTCKERKMRCDQAKPACGSCVKSSRPCTYEDDSAPRRKKAKTGGDGNIARPSNNIQVPIGNPSPKKVRKTKKS</sequence>
<dbReference type="CDD" id="cd00067">
    <property type="entry name" value="GAL4"/>
    <property type="match status" value="1"/>
</dbReference>
<feature type="region of interest" description="Disordered" evidence="5">
    <location>
        <begin position="1"/>
        <end position="31"/>
    </location>
</feature>
<evidence type="ECO:0000259" key="6">
    <source>
        <dbReference type="PROSITE" id="PS50048"/>
    </source>
</evidence>
<keyword evidence="1" id="KW-0805">Transcription regulation</keyword>
<proteinExistence type="predicted"/>
<dbReference type="InterPro" id="IPR050675">
    <property type="entry name" value="OAF3"/>
</dbReference>
<dbReference type="GeneID" id="19900990"/>
<keyword evidence="2" id="KW-0238">DNA-binding</keyword>
<dbReference type="OrthoDB" id="3942880at2759"/>
<feature type="domain" description="Zn(2)-C6 fungal-type" evidence="6">
    <location>
        <begin position="395"/>
        <end position="425"/>
    </location>
</feature>
<dbReference type="GO" id="GO:0008270">
    <property type="term" value="F:zinc ion binding"/>
    <property type="evidence" value="ECO:0007669"/>
    <property type="project" value="InterPro"/>
</dbReference>
<feature type="region of interest" description="Disordered" evidence="5">
    <location>
        <begin position="247"/>
        <end position="326"/>
    </location>
</feature>
<reference evidence="8" key="1">
    <citation type="submission" date="2012-06" db="EMBL/GenBank/DDBJ databases">
        <title>The genome sequence of Coniosporium apollinis CBS 100218.</title>
        <authorList>
            <consortium name="The Broad Institute Genome Sequencing Platform"/>
            <person name="Cuomo C."/>
            <person name="Gorbushina A."/>
            <person name="Noack S."/>
            <person name="Walker B."/>
            <person name="Young S.K."/>
            <person name="Zeng Q."/>
            <person name="Gargeya S."/>
            <person name="Fitzgerald M."/>
            <person name="Haas B."/>
            <person name="Abouelleil A."/>
            <person name="Alvarado L."/>
            <person name="Arachchi H.M."/>
            <person name="Berlin A.M."/>
            <person name="Chapman S.B."/>
            <person name="Goldberg J."/>
            <person name="Griggs A."/>
            <person name="Gujja S."/>
            <person name="Hansen M."/>
            <person name="Howarth C."/>
            <person name="Imamovic A."/>
            <person name="Larimer J."/>
            <person name="McCowan C."/>
            <person name="Montmayeur A."/>
            <person name="Murphy C."/>
            <person name="Neiman D."/>
            <person name="Pearson M."/>
            <person name="Priest M."/>
            <person name="Roberts A."/>
            <person name="Saif S."/>
            <person name="Shea T."/>
            <person name="Sisk P."/>
            <person name="Sykes S."/>
            <person name="Wortman J."/>
            <person name="Nusbaum C."/>
            <person name="Birren B."/>
        </authorList>
    </citation>
    <scope>NUCLEOTIDE SEQUENCE [LARGE SCALE GENOMIC DNA]</scope>
    <source>
        <strain evidence="8">CBS 100218</strain>
    </source>
</reference>
<dbReference type="PROSITE" id="PS00463">
    <property type="entry name" value="ZN2_CY6_FUNGAL_1"/>
    <property type="match status" value="1"/>
</dbReference>
<keyword evidence="4" id="KW-0539">Nucleus</keyword>
<dbReference type="eggNOG" id="ENOG502SV78">
    <property type="taxonomic scope" value="Eukaryota"/>
</dbReference>
<dbReference type="PROSITE" id="PS50048">
    <property type="entry name" value="ZN2_CY6_FUNGAL_2"/>
    <property type="match status" value="1"/>
</dbReference>
<dbReference type="InterPro" id="IPR036864">
    <property type="entry name" value="Zn2-C6_fun-type_DNA-bd_sf"/>
</dbReference>
<dbReference type="STRING" id="1168221.R7YRG3"/>
<dbReference type="PANTHER" id="PTHR31069:SF12">
    <property type="entry name" value="TRANSCRIPTION FACTOR DOMAIN-CONTAINING PROTEIN"/>
    <property type="match status" value="1"/>
</dbReference>
<evidence type="ECO:0000256" key="5">
    <source>
        <dbReference type="SAM" id="MobiDB-lite"/>
    </source>
</evidence>